<feature type="non-terminal residue" evidence="2">
    <location>
        <position position="1"/>
    </location>
</feature>
<name>A0A8H7RYF2_9FUNG</name>
<evidence type="ECO:0000313" key="3">
    <source>
        <dbReference type="Proteomes" id="UP000646827"/>
    </source>
</evidence>
<dbReference type="EMBL" id="JAEPRB010000203">
    <property type="protein sequence ID" value="KAG2218940.1"/>
    <property type="molecule type" value="Genomic_DNA"/>
</dbReference>
<evidence type="ECO:0000256" key="1">
    <source>
        <dbReference type="SAM" id="MobiDB-lite"/>
    </source>
</evidence>
<accession>A0A8H7RYF2</accession>
<dbReference type="Proteomes" id="UP000646827">
    <property type="component" value="Unassembled WGS sequence"/>
</dbReference>
<protein>
    <submittedName>
        <fullName evidence="2">Uncharacterized protein</fullName>
    </submittedName>
</protein>
<sequence>MGKTIETMTKQIETLKKLKCLNNKSQQETTELLSKPFNSFSSNGSIRIGRQQINIKTNHGAGNKRKPQELAGSSKKRQNTQEGDNHGSLSNQPIEDRNNNDSNVNDEGNKESNSCNDLNNQFPAGEEDDNGAVDQGSDSVAIQPALVTEEDNNNKVLDGSEAQNESMLELARWIRSFISMSQAERLEHLYRSHGSDNHLDLMTAKWSKRKHDIIKEYMKALKFEYAVTSEEAGCLAKLRCCKNRDDLVSLKTDLFKHREVSAGIEFIRTAIHH</sequence>
<organism evidence="2 3">
    <name type="scientific">Circinella minor</name>
    <dbReference type="NCBI Taxonomy" id="1195481"/>
    <lineage>
        <taxon>Eukaryota</taxon>
        <taxon>Fungi</taxon>
        <taxon>Fungi incertae sedis</taxon>
        <taxon>Mucoromycota</taxon>
        <taxon>Mucoromycotina</taxon>
        <taxon>Mucoromycetes</taxon>
        <taxon>Mucorales</taxon>
        <taxon>Lichtheimiaceae</taxon>
        <taxon>Circinella</taxon>
    </lineage>
</organism>
<comment type="caution">
    <text evidence="2">The sequence shown here is derived from an EMBL/GenBank/DDBJ whole genome shotgun (WGS) entry which is preliminary data.</text>
</comment>
<keyword evidence="3" id="KW-1185">Reference proteome</keyword>
<proteinExistence type="predicted"/>
<gene>
    <name evidence="2" type="ORF">INT45_008177</name>
</gene>
<reference evidence="2 3" key="1">
    <citation type="submission" date="2020-12" db="EMBL/GenBank/DDBJ databases">
        <title>Metabolic potential, ecology and presence of endohyphal bacteria is reflected in genomic diversity of Mucoromycotina.</title>
        <authorList>
            <person name="Muszewska A."/>
            <person name="Okrasinska A."/>
            <person name="Steczkiewicz K."/>
            <person name="Drgas O."/>
            <person name="Orlowska M."/>
            <person name="Perlinska-Lenart U."/>
            <person name="Aleksandrzak-Piekarczyk T."/>
            <person name="Szatraj K."/>
            <person name="Zielenkiewicz U."/>
            <person name="Pilsyk S."/>
            <person name="Malc E."/>
            <person name="Mieczkowski P."/>
            <person name="Kruszewska J.S."/>
            <person name="Biernat P."/>
            <person name="Pawlowska J."/>
        </authorList>
    </citation>
    <scope>NUCLEOTIDE SEQUENCE [LARGE SCALE GENOMIC DNA]</scope>
    <source>
        <strain evidence="2 3">CBS 142.35</strain>
    </source>
</reference>
<evidence type="ECO:0000313" key="2">
    <source>
        <dbReference type="EMBL" id="KAG2218940.1"/>
    </source>
</evidence>
<feature type="region of interest" description="Disordered" evidence="1">
    <location>
        <begin position="55"/>
        <end position="136"/>
    </location>
</feature>
<feature type="compositionally biased region" description="Polar residues" evidence="1">
    <location>
        <begin position="111"/>
        <end position="122"/>
    </location>
</feature>
<dbReference type="AlphaFoldDB" id="A0A8H7RYF2"/>